<evidence type="ECO:0000256" key="1">
    <source>
        <dbReference type="SAM" id="MobiDB-lite"/>
    </source>
</evidence>
<dbReference type="AlphaFoldDB" id="A0A511W4H1"/>
<gene>
    <name evidence="2" type="ORF">AHA02nite_06990</name>
</gene>
<evidence type="ECO:0000313" key="3">
    <source>
        <dbReference type="Proteomes" id="UP000321440"/>
    </source>
</evidence>
<evidence type="ECO:0000313" key="2">
    <source>
        <dbReference type="EMBL" id="GEN44923.1"/>
    </source>
</evidence>
<keyword evidence="2" id="KW-0282">Flagellum</keyword>
<protein>
    <submittedName>
        <fullName evidence="2">Flagellar protein</fullName>
    </submittedName>
</protein>
<feature type="compositionally biased region" description="Polar residues" evidence="1">
    <location>
        <begin position="11"/>
        <end position="21"/>
    </location>
</feature>
<organism evidence="2 3">
    <name type="scientific">Alkalibacillus haloalkaliphilus</name>
    <dbReference type="NCBI Taxonomy" id="94136"/>
    <lineage>
        <taxon>Bacteria</taxon>
        <taxon>Bacillati</taxon>
        <taxon>Bacillota</taxon>
        <taxon>Bacilli</taxon>
        <taxon>Bacillales</taxon>
        <taxon>Bacillaceae</taxon>
        <taxon>Alkalibacillus</taxon>
    </lineage>
</organism>
<feature type="region of interest" description="Disordered" evidence="1">
    <location>
        <begin position="1"/>
        <end position="27"/>
    </location>
</feature>
<keyword evidence="2" id="KW-0966">Cell projection</keyword>
<dbReference type="EMBL" id="BJYA01000002">
    <property type="protein sequence ID" value="GEN44923.1"/>
    <property type="molecule type" value="Genomic_DNA"/>
</dbReference>
<proteinExistence type="predicted"/>
<dbReference type="OrthoDB" id="165650at2"/>
<dbReference type="Proteomes" id="UP000321440">
    <property type="component" value="Unassembled WGS sequence"/>
</dbReference>
<dbReference type="RefSeq" id="WP_146814429.1">
    <property type="nucleotide sequence ID" value="NZ_BJYA01000002.1"/>
</dbReference>
<accession>A0A511W4H1</accession>
<comment type="caution">
    <text evidence="2">The sequence shown here is derived from an EMBL/GenBank/DDBJ whole genome shotgun (WGS) entry which is preliminary data.</text>
</comment>
<sequence length="125" mass="13917">MNKINPGLHQQPLSITNANTKPKSKPIQGESFKTVFENVSNEGVKVSKHAQKRMEERNIQISEKQWEQIEQKMTEAKEKGVTDSAVVLSDAILLASTKNETIITAMDRQEATGHLFTNVNGTIVL</sequence>
<keyword evidence="2" id="KW-0969">Cilium</keyword>
<keyword evidence="3" id="KW-1185">Reference proteome</keyword>
<dbReference type="Pfam" id="PF12611">
    <property type="entry name" value="Flagellar_put"/>
    <property type="match status" value="1"/>
</dbReference>
<reference evidence="2 3" key="1">
    <citation type="submission" date="2019-07" db="EMBL/GenBank/DDBJ databases">
        <title>Whole genome shotgun sequence of Alkalibacillus haloalkaliphilus NBRC 103110.</title>
        <authorList>
            <person name="Hosoyama A."/>
            <person name="Uohara A."/>
            <person name="Ohji S."/>
            <person name="Ichikawa N."/>
        </authorList>
    </citation>
    <scope>NUCLEOTIDE SEQUENCE [LARGE SCALE GENOMIC DNA]</scope>
    <source>
        <strain evidence="2 3">NBRC 103110</strain>
    </source>
</reference>
<dbReference type="NCBIfam" id="TIGR02530">
    <property type="entry name" value="flg_new"/>
    <property type="match status" value="1"/>
</dbReference>
<name>A0A511W4H1_9BACI</name>
<dbReference type="InterPro" id="IPR013367">
    <property type="entry name" value="Flagellar_put"/>
</dbReference>